<evidence type="ECO:0000313" key="2">
    <source>
        <dbReference type="Proteomes" id="UP001500540"/>
    </source>
</evidence>
<dbReference type="RefSeq" id="WP_344780510.1">
    <property type="nucleotide sequence ID" value="NZ_BAABAF010000002.1"/>
</dbReference>
<evidence type="ECO:0000313" key="1">
    <source>
        <dbReference type="EMBL" id="GAA3756502.1"/>
    </source>
</evidence>
<sequence length="216" mass="22799">MLLHQGFMIETGRVWEPLRSALAAHSRQSVTLQEHYLRTIDSAHALGHDPDVALAATLSLAIDQLGADSVDVMAEGAGTQPALIAALNDPRVRSLVIWAPTLRHLDSARRLVATSTAAYDLTEAEVSIGVHCTHQNVDALPPAAGLQLRPGALDIPLLVVDVAGSPGAALIAREVPDCSLLVASDSTTMLGERELIEQAIGFLSTRTVPRSGTRTA</sequence>
<proteinExistence type="predicted"/>
<comment type="caution">
    <text evidence="1">The sequence shown here is derived from an EMBL/GenBank/DDBJ whole genome shotgun (WGS) entry which is preliminary data.</text>
</comment>
<gene>
    <name evidence="1" type="ORF">GCM10022240_06670</name>
</gene>
<name>A0ABP7G6L1_9MICO</name>
<dbReference type="EMBL" id="BAABAF010000002">
    <property type="protein sequence ID" value="GAA3756502.1"/>
    <property type="molecule type" value="Genomic_DNA"/>
</dbReference>
<organism evidence="1 2">
    <name type="scientific">Microbacterium kribbense</name>
    <dbReference type="NCBI Taxonomy" id="433645"/>
    <lineage>
        <taxon>Bacteria</taxon>
        <taxon>Bacillati</taxon>
        <taxon>Actinomycetota</taxon>
        <taxon>Actinomycetes</taxon>
        <taxon>Micrococcales</taxon>
        <taxon>Microbacteriaceae</taxon>
        <taxon>Microbacterium</taxon>
    </lineage>
</organism>
<dbReference type="InterPro" id="IPR029058">
    <property type="entry name" value="AB_hydrolase_fold"/>
</dbReference>
<dbReference type="Proteomes" id="UP001500540">
    <property type="component" value="Unassembled WGS sequence"/>
</dbReference>
<dbReference type="SUPFAM" id="SSF53474">
    <property type="entry name" value="alpha/beta-Hydrolases"/>
    <property type="match status" value="1"/>
</dbReference>
<keyword evidence="2" id="KW-1185">Reference proteome</keyword>
<protein>
    <submittedName>
        <fullName evidence="1">Uncharacterized protein</fullName>
    </submittedName>
</protein>
<reference evidence="2" key="1">
    <citation type="journal article" date="2019" name="Int. J. Syst. Evol. Microbiol.">
        <title>The Global Catalogue of Microorganisms (GCM) 10K type strain sequencing project: providing services to taxonomists for standard genome sequencing and annotation.</title>
        <authorList>
            <consortium name="The Broad Institute Genomics Platform"/>
            <consortium name="The Broad Institute Genome Sequencing Center for Infectious Disease"/>
            <person name="Wu L."/>
            <person name="Ma J."/>
        </authorList>
    </citation>
    <scope>NUCLEOTIDE SEQUENCE [LARGE SCALE GENOMIC DNA]</scope>
    <source>
        <strain evidence="2">JCM 16950</strain>
    </source>
</reference>
<dbReference type="Gene3D" id="3.40.50.1820">
    <property type="entry name" value="alpha/beta hydrolase"/>
    <property type="match status" value="1"/>
</dbReference>
<accession>A0ABP7G6L1</accession>